<reference evidence="13" key="1">
    <citation type="journal article" date="2007" name="Science">
        <title>Evolutionary and biomedical insights from the rhesus macaque genome.</title>
        <authorList>
            <person name="Gibbs R.A."/>
            <person name="Rogers J."/>
            <person name="Katze M.G."/>
            <person name="Bumgarner R."/>
            <person name="Weinstock G.M."/>
            <person name="Mardis E.R."/>
            <person name="Remington K.A."/>
            <person name="Strausberg R.L."/>
            <person name="Venter J.C."/>
            <person name="Wilson R.K."/>
            <person name="Batzer M.A."/>
            <person name="Bustamante C.D."/>
            <person name="Eichler E.E."/>
            <person name="Hahn M.W."/>
            <person name="Hardison R.C."/>
            <person name="Makova K.D."/>
            <person name="Miller W."/>
            <person name="Milosavljevic A."/>
            <person name="Palermo R.E."/>
            <person name="Siepel A."/>
            <person name="Sikela J.M."/>
            <person name="Attaway T."/>
            <person name="Bell S."/>
            <person name="Bernard K.E."/>
            <person name="Buhay C.J."/>
            <person name="Chandrabose M.N."/>
            <person name="Dao M."/>
            <person name="Davis C."/>
            <person name="Delehaunty K.D."/>
            <person name="Ding Y."/>
            <person name="Dinh H.H."/>
            <person name="Dugan-Rocha S."/>
            <person name="Fulton L.A."/>
            <person name="Gabisi R.A."/>
            <person name="Garner T.T."/>
            <person name="Godfrey J."/>
            <person name="Hawes A.C."/>
            <person name="Hernandez J."/>
            <person name="Hines S."/>
            <person name="Holder M."/>
            <person name="Hume J."/>
            <person name="Jhangiani S.N."/>
            <person name="Joshi V."/>
            <person name="Khan Z.M."/>
            <person name="Kirkness E.F."/>
            <person name="Cree A."/>
            <person name="Fowler R.G."/>
            <person name="Lee S."/>
            <person name="Lewis L.R."/>
            <person name="Li Z."/>
            <person name="Liu Y.-S."/>
            <person name="Moore S.M."/>
            <person name="Muzny D."/>
            <person name="Nazareth L.V."/>
            <person name="Ngo D.N."/>
            <person name="Okwuonu G.O."/>
            <person name="Pai G."/>
            <person name="Parker D."/>
            <person name="Paul H.A."/>
            <person name="Pfannkoch C."/>
            <person name="Pohl C.S."/>
            <person name="Rogers Y.-H.C."/>
            <person name="Ruiz S.J."/>
            <person name="Sabo A."/>
            <person name="Santibanez J."/>
            <person name="Schneider B.W."/>
            <person name="Smith S.M."/>
            <person name="Sodergren E."/>
            <person name="Svatek A.F."/>
            <person name="Utterback T.R."/>
            <person name="Vattathil S."/>
            <person name="Warren W."/>
            <person name="White C.S."/>
            <person name="Chinwalla A.T."/>
            <person name="Feng Y."/>
            <person name="Halpern A.L."/>
            <person name="Hillier L.W."/>
            <person name="Huang X."/>
            <person name="Minx P."/>
            <person name="Nelson J.O."/>
            <person name="Pepin K.H."/>
            <person name="Qin X."/>
            <person name="Sutton G.G."/>
            <person name="Venter E."/>
            <person name="Walenz B.P."/>
            <person name="Wallis J.W."/>
            <person name="Worley K.C."/>
            <person name="Yang S.-P."/>
            <person name="Jones S.M."/>
            <person name="Marra M.A."/>
            <person name="Rocchi M."/>
            <person name="Schein J.E."/>
            <person name="Baertsch R."/>
            <person name="Clarke L."/>
            <person name="Csuros M."/>
            <person name="Glasscock J."/>
            <person name="Harris R.A."/>
            <person name="Havlak P."/>
            <person name="Jackson A.R."/>
            <person name="Jiang H."/>
            <person name="Liu Y."/>
            <person name="Messina D.N."/>
            <person name="Shen Y."/>
            <person name="Song H.X.-Z."/>
            <person name="Wylie T."/>
            <person name="Zhang L."/>
            <person name="Birney E."/>
            <person name="Han K."/>
            <person name="Konkel M.K."/>
            <person name="Lee J."/>
            <person name="Smit A.F.A."/>
            <person name="Ullmer B."/>
            <person name="Wang H."/>
            <person name="Xing J."/>
            <person name="Burhans R."/>
            <person name="Cheng Z."/>
            <person name="Karro J.E."/>
            <person name="Ma J."/>
            <person name="Raney B."/>
            <person name="She X."/>
            <person name="Cox M.J."/>
            <person name="Demuth J.P."/>
            <person name="Dumas L.J."/>
            <person name="Han S.-G."/>
            <person name="Hopkins J."/>
            <person name="Karimpour-Fard A."/>
            <person name="Kim Y.H."/>
            <person name="Pollack J.R."/>
            <person name="Vinar T."/>
            <person name="Addo-Quaye C."/>
            <person name="Degenhardt J."/>
            <person name="Denby A."/>
            <person name="Hubisz M.J."/>
            <person name="Indap A."/>
            <person name="Kosiol C."/>
            <person name="Lahn B.T."/>
            <person name="Lawson H.A."/>
            <person name="Marklein A."/>
            <person name="Nielsen R."/>
            <person name="Vallender E.J."/>
            <person name="Clark A.G."/>
            <person name="Ferguson B."/>
            <person name="Hernandez R.D."/>
            <person name="Hirani K."/>
            <person name="Kehrer-Sawatzki H."/>
            <person name="Kolb J."/>
            <person name="Patil S."/>
            <person name="Pu L.-L."/>
            <person name="Ren Y."/>
            <person name="Smith D.G."/>
            <person name="Wheeler D.A."/>
            <person name="Schenck I."/>
            <person name="Ball E.V."/>
            <person name="Chen R."/>
            <person name="Cooper D.N."/>
            <person name="Giardine B."/>
            <person name="Hsu F."/>
            <person name="Kent W.J."/>
            <person name="Lesk A."/>
            <person name="Nelson D.L."/>
            <person name="O'brien W.E."/>
            <person name="Pruefer K."/>
            <person name="Stenson P.D."/>
            <person name="Wallace J.C."/>
            <person name="Ke H."/>
            <person name="Liu X.-M."/>
            <person name="Wang P."/>
            <person name="Xiang A.P."/>
            <person name="Yang F."/>
            <person name="Barber G.P."/>
            <person name="Haussler D."/>
            <person name="Karolchik D."/>
            <person name="Kern A.D."/>
            <person name="Kuhn R.M."/>
            <person name="Smith K.E."/>
            <person name="Zwieg A.S."/>
        </authorList>
    </citation>
    <scope>NUCLEOTIDE SEQUENCE [LARGE SCALE GENOMIC DNA]</scope>
    <source>
        <strain evidence="13">17573</strain>
    </source>
</reference>
<dbReference type="STRING" id="9544.ENSMMUP00000003774"/>
<protein>
    <recommendedName>
        <fullName evidence="10">Akirin-2</fullName>
    </recommendedName>
</protein>
<feature type="region of interest" description="Disordered" evidence="11">
    <location>
        <begin position="204"/>
        <end position="257"/>
    </location>
</feature>
<evidence type="ECO:0000313" key="13">
    <source>
        <dbReference type="Proteomes" id="UP000006718"/>
    </source>
</evidence>
<dbReference type="PANTHER" id="PTHR13293">
    <property type="entry name" value="AKIRIN-RELATED"/>
    <property type="match status" value="1"/>
</dbReference>
<comment type="similarity">
    <text evidence="2">Belongs to the akirin family.</text>
</comment>
<dbReference type="Bgee" id="ENSMMUG00000002824">
    <property type="expression patterns" value="Expressed in hindlimb stylopod muscle and 21 other cell types or tissues"/>
</dbReference>
<dbReference type="eggNOG" id="KOG4330">
    <property type="taxonomic scope" value="Eukaryota"/>
</dbReference>
<dbReference type="PANTHER" id="PTHR13293:SF8">
    <property type="entry name" value="AKIRIN-2"/>
    <property type="match status" value="1"/>
</dbReference>
<dbReference type="GO" id="GO:0003712">
    <property type="term" value="F:transcription coregulator activity"/>
    <property type="evidence" value="ECO:0000318"/>
    <property type="project" value="GO_Central"/>
</dbReference>
<dbReference type="AlphaFoldDB" id="F7H077"/>
<dbReference type="VEuPathDB" id="HostDB:ENSMMUG00000002824"/>
<keyword evidence="8" id="KW-0804">Transcription</keyword>
<reference evidence="12" key="2">
    <citation type="submission" date="2019-01" db="EMBL/GenBank/DDBJ databases">
        <authorList>
            <person name="Graves T."/>
            <person name="Eichler E.E."/>
            <person name="Wilson R.K."/>
        </authorList>
    </citation>
    <scope>NUCLEOTIDE SEQUENCE [LARGE SCALE GENOMIC DNA]</scope>
    <source>
        <strain evidence="12">17573</strain>
    </source>
</reference>
<dbReference type="InterPro" id="IPR024132">
    <property type="entry name" value="Akirin"/>
</dbReference>
<feature type="region of interest" description="Disordered" evidence="11">
    <location>
        <begin position="120"/>
        <end position="157"/>
    </location>
</feature>
<evidence type="ECO:0000256" key="9">
    <source>
        <dbReference type="ARBA" id="ARBA00023242"/>
    </source>
</evidence>
<proteinExistence type="inferred from homology"/>
<dbReference type="GO" id="GO:0045944">
    <property type="term" value="P:positive regulation of transcription by RNA polymerase II"/>
    <property type="evidence" value="ECO:0000318"/>
    <property type="project" value="GO_Central"/>
</dbReference>
<dbReference type="GO" id="GO:0045089">
    <property type="term" value="P:positive regulation of innate immune response"/>
    <property type="evidence" value="ECO:0000318"/>
    <property type="project" value="GO_Central"/>
</dbReference>
<evidence type="ECO:0000256" key="3">
    <source>
        <dbReference type="ARBA" id="ARBA00022448"/>
    </source>
</evidence>
<feature type="compositionally biased region" description="Low complexity" evidence="11">
    <location>
        <begin position="120"/>
        <end position="132"/>
    </location>
</feature>
<evidence type="ECO:0000256" key="7">
    <source>
        <dbReference type="ARBA" id="ARBA00023015"/>
    </source>
</evidence>
<dbReference type="Ensembl" id="ENSMMUT00000003998.4">
    <property type="protein sequence ID" value="ENSMMUP00000003774.3"/>
    <property type="gene ID" value="ENSMMUG00000002824.4"/>
</dbReference>
<gene>
    <name evidence="12 14" type="primary">AKIRIN2</name>
</gene>
<reference evidence="12" key="3">
    <citation type="submission" date="2025-08" db="UniProtKB">
        <authorList>
            <consortium name="Ensembl"/>
        </authorList>
    </citation>
    <scope>IDENTIFICATION</scope>
    <source>
        <strain evidence="12">17573</strain>
    </source>
</reference>
<evidence type="ECO:0000256" key="6">
    <source>
        <dbReference type="ARBA" id="ARBA00022927"/>
    </source>
</evidence>
<organism evidence="12 13">
    <name type="scientific">Macaca mulatta</name>
    <name type="common">Rhesus macaque</name>
    <dbReference type="NCBI Taxonomy" id="9544"/>
    <lineage>
        <taxon>Eukaryota</taxon>
        <taxon>Metazoa</taxon>
        <taxon>Chordata</taxon>
        <taxon>Craniata</taxon>
        <taxon>Vertebrata</taxon>
        <taxon>Euteleostomi</taxon>
        <taxon>Mammalia</taxon>
        <taxon>Eutheria</taxon>
        <taxon>Euarchontoglires</taxon>
        <taxon>Primates</taxon>
        <taxon>Haplorrhini</taxon>
        <taxon>Catarrhini</taxon>
        <taxon>Cercopithecidae</taxon>
        <taxon>Cercopithecinae</taxon>
        <taxon>Macaca</taxon>
    </lineage>
</organism>
<dbReference type="HOGENOM" id="CLU_119227_0_0_1"/>
<evidence type="ECO:0000256" key="5">
    <source>
        <dbReference type="ARBA" id="ARBA00022491"/>
    </source>
</evidence>
<keyword evidence="6" id="KW-0653">Protein transport</keyword>
<evidence type="ECO:0000256" key="1">
    <source>
        <dbReference type="ARBA" id="ARBA00004123"/>
    </source>
</evidence>
<evidence type="ECO:0000256" key="8">
    <source>
        <dbReference type="ARBA" id="ARBA00023163"/>
    </source>
</evidence>
<sequence>LLPSRLSSRFLPAAKNYNSQNASSVWPAPVRTRSEAAGFESAALLLTPYWGRRRVGESYGGGGSGWTCSLAVVLPQPPRNLSASIAALNLLTVLGRIRSRVSASRPTVLFSTSERIWSQHRSASGAAQSSSGRRGRPEPLPGELRLRRRKSPPDATGVCFCPPPPLLLSPGPSLATAPAAEAAAAAALFSTAGALRPAWLLSPSGRLSSSSRSSPFSSPSSSRHPSPTPPEPGASAAPGHGVRSHSEKDSGFRPAVEPGVPEAEAMCAIVGTHLGRCLSASPQKYLRMEPSPFGDVSSRLTTEQILYNIKQEYKRMQKRRHLETSFQQTDPCCTSDAQPHAFLLSGPASPGTSSAASSPLKKEQPLFTLRQVGMICERLLKEREEKVREEYEEILNTKLAEQYDAFVKFTHDQIMRRYGEQPASYVS</sequence>
<evidence type="ECO:0000313" key="12">
    <source>
        <dbReference type="Ensembl" id="ENSMMUP00000003774.3"/>
    </source>
</evidence>
<keyword evidence="9" id="KW-0539">Nucleus</keyword>
<keyword evidence="13" id="KW-1185">Reference proteome</keyword>
<evidence type="ECO:0000256" key="4">
    <source>
        <dbReference type="ARBA" id="ARBA00022473"/>
    </source>
</evidence>
<keyword evidence="3" id="KW-0813">Transport</keyword>
<dbReference type="GO" id="GO:0015031">
    <property type="term" value="P:protein transport"/>
    <property type="evidence" value="ECO:0007669"/>
    <property type="project" value="UniProtKB-KW"/>
</dbReference>
<accession>F7H077</accession>
<reference evidence="12" key="4">
    <citation type="submission" date="2025-09" db="UniProtKB">
        <authorList>
            <consortium name="Ensembl"/>
        </authorList>
    </citation>
    <scope>IDENTIFICATION</scope>
    <source>
        <strain evidence="12">17573</strain>
    </source>
</reference>
<dbReference type="PaxDb" id="9544-ENSMMUP00000003774"/>
<dbReference type="OMA" id="TPYWGRR"/>
<evidence type="ECO:0000313" key="14">
    <source>
        <dbReference type="VGNC" id="VGNC:69665"/>
    </source>
</evidence>
<dbReference type="InParanoid" id="F7H077"/>
<comment type="subcellular location">
    <subcellularLocation>
        <location evidence="1">Nucleus</location>
    </subcellularLocation>
</comment>
<keyword evidence="4" id="KW-0217">Developmental protein</keyword>
<name>F7H077_MACMU</name>
<dbReference type="CDD" id="cd22244">
    <property type="entry name" value="akirin-2"/>
    <property type="match status" value="1"/>
</dbReference>
<evidence type="ECO:0000256" key="10">
    <source>
        <dbReference type="ARBA" id="ARBA00040463"/>
    </source>
</evidence>
<keyword evidence="7" id="KW-0805">Transcription regulation</keyword>
<dbReference type="VGNC" id="VGNC:69665">
    <property type="gene designation" value="AKIRIN2"/>
</dbReference>
<feature type="compositionally biased region" description="Low complexity" evidence="11">
    <location>
        <begin position="204"/>
        <end position="225"/>
    </location>
</feature>
<evidence type="ECO:0000256" key="11">
    <source>
        <dbReference type="SAM" id="MobiDB-lite"/>
    </source>
</evidence>
<dbReference type="GO" id="GO:0000785">
    <property type="term" value="C:chromatin"/>
    <property type="evidence" value="ECO:0000318"/>
    <property type="project" value="GO_Central"/>
</dbReference>
<keyword evidence="5" id="KW-0678">Repressor</keyword>
<dbReference type="GeneTree" id="ENSGT00940000156096"/>
<dbReference type="Proteomes" id="UP000006718">
    <property type="component" value="Chromosome 4"/>
</dbReference>
<evidence type="ECO:0000256" key="2">
    <source>
        <dbReference type="ARBA" id="ARBA00005625"/>
    </source>
</evidence>
<dbReference type="GO" id="GO:0005634">
    <property type="term" value="C:nucleus"/>
    <property type="evidence" value="ECO:0000318"/>
    <property type="project" value="GO_Central"/>
</dbReference>